<feature type="transmembrane region" description="Helical" evidence="1">
    <location>
        <begin position="37"/>
        <end position="56"/>
    </location>
</feature>
<protein>
    <submittedName>
        <fullName evidence="4">Spore maturation protein</fullName>
    </submittedName>
</protein>
<keyword evidence="1" id="KW-0472">Membrane</keyword>
<dbReference type="InterPro" id="IPR011642">
    <property type="entry name" value="Gate_dom"/>
</dbReference>
<dbReference type="PANTHER" id="PTHR35793">
    <property type="entry name" value="INNER MEMBRANE PROTEIN YJIG"/>
    <property type="match status" value="1"/>
</dbReference>
<evidence type="ECO:0000256" key="1">
    <source>
        <dbReference type="SAM" id="Phobius"/>
    </source>
</evidence>
<dbReference type="RefSeq" id="WP_087370743.1">
    <property type="nucleotide sequence ID" value="NZ_NFKK01000003.1"/>
</dbReference>
<keyword evidence="1" id="KW-0812">Transmembrane</keyword>
<dbReference type="GO" id="GO:0005886">
    <property type="term" value="C:plasma membrane"/>
    <property type="evidence" value="ECO:0007669"/>
    <property type="project" value="TreeGrafter"/>
</dbReference>
<name>A0A1Y4LRZ9_9FIRM</name>
<evidence type="ECO:0000313" key="6">
    <source>
        <dbReference type="Proteomes" id="UP000195897"/>
    </source>
</evidence>
<dbReference type="Proteomes" id="UP000195897">
    <property type="component" value="Unassembled WGS sequence"/>
</dbReference>
<reference evidence="4" key="2">
    <citation type="journal article" date="2018" name="BMC Genomics">
        <title>Whole genome sequencing and function prediction of 133 gut anaerobes isolated from chicken caecum in pure cultures.</title>
        <authorList>
            <person name="Medvecky M."/>
            <person name="Cejkova D."/>
            <person name="Polansky O."/>
            <person name="Karasova D."/>
            <person name="Kubasova T."/>
            <person name="Cizek A."/>
            <person name="Rychlik I."/>
        </authorList>
    </citation>
    <scope>NUCLEOTIDE SEQUENCE</scope>
    <source>
        <strain evidence="4">An179</strain>
        <strain evidence="3">An180</strain>
    </source>
</reference>
<evidence type="ECO:0000313" key="3">
    <source>
        <dbReference type="EMBL" id="OUP53610.1"/>
    </source>
</evidence>
<dbReference type="EMBL" id="NFKL01000015">
    <property type="protein sequence ID" value="OUP57062.1"/>
    <property type="molecule type" value="Genomic_DNA"/>
</dbReference>
<feature type="transmembrane region" description="Helical" evidence="1">
    <location>
        <begin position="147"/>
        <end position="169"/>
    </location>
</feature>
<dbReference type="STRING" id="501571.GCA_900143195_02345"/>
<feature type="transmembrane region" description="Helical" evidence="1">
    <location>
        <begin position="112"/>
        <end position="135"/>
    </location>
</feature>
<sequence>MAEWLVPALLACVTMFAQIRGVDVFSNFLEGAKKGAKTAAAIAPTMVGLLTAVYMLRASGAIDWLGAMMRPIFSCLGIPEACAPLVLLKPISGGGGLALGADIMQRAGADSYAGRVAAVMLGASEASIYTISLYAGSLGLKSTRYAVPAALIGDLTAFVSSAFFVRLFFGAN</sequence>
<evidence type="ECO:0000259" key="2">
    <source>
        <dbReference type="Pfam" id="PF07670"/>
    </source>
</evidence>
<reference evidence="5 6" key="1">
    <citation type="submission" date="2017-04" db="EMBL/GenBank/DDBJ databases">
        <title>Function of individual gut microbiota members based on whole genome sequencing of pure cultures obtained from chicken caecum.</title>
        <authorList>
            <person name="Medvecky M."/>
            <person name="Cejkova D."/>
            <person name="Polansky O."/>
            <person name="Karasova D."/>
            <person name="Kubasova T."/>
            <person name="Cizek A."/>
            <person name="Rychlik I."/>
        </authorList>
    </citation>
    <scope>NUCLEOTIDE SEQUENCE [LARGE SCALE GENOMIC DNA]</scope>
    <source>
        <strain evidence="5">An179</strain>
        <strain evidence="6">An180</strain>
    </source>
</reference>
<proteinExistence type="predicted"/>
<organism evidence="4 5">
    <name type="scientific">Butyricicoccus pullicaecorum</name>
    <dbReference type="NCBI Taxonomy" id="501571"/>
    <lineage>
        <taxon>Bacteria</taxon>
        <taxon>Bacillati</taxon>
        <taxon>Bacillota</taxon>
        <taxon>Clostridia</taxon>
        <taxon>Eubacteriales</taxon>
        <taxon>Butyricicoccaceae</taxon>
        <taxon>Butyricicoccus</taxon>
    </lineage>
</organism>
<comment type="caution">
    <text evidence="4">The sequence shown here is derived from an EMBL/GenBank/DDBJ whole genome shotgun (WGS) entry which is preliminary data.</text>
</comment>
<dbReference type="EMBL" id="NFKK01000003">
    <property type="protein sequence ID" value="OUP53610.1"/>
    <property type="molecule type" value="Genomic_DNA"/>
</dbReference>
<evidence type="ECO:0000313" key="4">
    <source>
        <dbReference type="EMBL" id="OUP57062.1"/>
    </source>
</evidence>
<feature type="domain" description="Nucleoside transporter/FeoB GTPase Gate" evidence="2">
    <location>
        <begin position="42"/>
        <end position="140"/>
    </location>
</feature>
<keyword evidence="1" id="KW-1133">Transmembrane helix</keyword>
<accession>A0A1Y4LRZ9</accession>
<evidence type="ECO:0000313" key="5">
    <source>
        <dbReference type="Proteomes" id="UP000195326"/>
    </source>
</evidence>
<gene>
    <name evidence="4" type="ORF">B5F15_11150</name>
    <name evidence="3" type="ORF">B5F17_03220</name>
</gene>
<dbReference type="InterPro" id="IPR052549">
    <property type="entry name" value="SpmB"/>
</dbReference>
<dbReference type="Proteomes" id="UP000195326">
    <property type="component" value="Unassembled WGS sequence"/>
</dbReference>
<dbReference type="AlphaFoldDB" id="A0A1Y4LRZ9"/>
<dbReference type="Pfam" id="PF07670">
    <property type="entry name" value="Gate"/>
    <property type="match status" value="1"/>
</dbReference>
<dbReference type="PANTHER" id="PTHR35793:SF2">
    <property type="entry name" value="INNER MEMBRANE PROTEIN YJIG"/>
    <property type="match status" value="1"/>
</dbReference>